<dbReference type="GO" id="GO:0003677">
    <property type="term" value="F:DNA binding"/>
    <property type="evidence" value="ECO:0007669"/>
    <property type="project" value="InterPro"/>
</dbReference>
<dbReference type="InterPro" id="IPR010982">
    <property type="entry name" value="Lambda_DNA-bd_dom_sf"/>
</dbReference>
<dbReference type="SMART" id="SM00530">
    <property type="entry name" value="HTH_XRE"/>
    <property type="match status" value="1"/>
</dbReference>
<dbReference type="Proteomes" id="UP000682111">
    <property type="component" value="Unassembled WGS sequence"/>
</dbReference>
<keyword evidence="3" id="KW-1185">Reference proteome</keyword>
<dbReference type="InterPro" id="IPR001387">
    <property type="entry name" value="Cro/C1-type_HTH"/>
</dbReference>
<dbReference type="AlphaFoldDB" id="A0A920BUK9"/>
<evidence type="ECO:0000259" key="1">
    <source>
        <dbReference type="PROSITE" id="PS50943"/>
    </source>
</evidence>
<dbReference type="Pfam" id="PF01381">
    <property type="entry name" value="HTH_3"/>
    <property type="match status" value="1"/>
</dbReference>
<dbReference type="InterPro" id="IPR053163">
    <property type="entry name" value="HTH-type_regulator_Rgg"/>
</dbReference>
<feature type="domain" description="HTH cro/C1-type" evidence="1">
    <location>
        <begin position="9"/>
        <end position="62"/>
    </location>
</feature>
<reference evidence="2" key="1">
    <citation type="submission" date="2021-03" db="EMBL/GenBank/DDBJ databases">
        <title>Antimicrobial resistance genes in bacteria isolated from Japanese honey, and their potential for conferring macrolide and lincosamide resistance in the American foulbrood pathogen Paenibacillus larvae.</title>
        <authorList>
            <person name="Okamoto M."/>
            <person name="Kumagai M."/>
            <person name="Kanamori H."/>
            <person name="Takamatsu D."/>
        </authorList>
    </citation>
    <scope>NUCLEOTIDE SEQUENCE</scope>
    <source>
        <strain evidence="2">J27TS8</strain>
    </source>
</reference>
<comment type="caution">
    <text evidence="2">The sequence shown here is derived from an EMBL/GenBank/DDBJ whole genome shotgun (WGS) entry which is preliminary data.</text>
</comment>
<accession>A0A920BUK9</accession>
<evidence type="ECO:0000313" key="2">
    <source>
        <dbReference type="EMBL" id="GIN63365.1"/>
    </source>
</evidence>
<dbReference type="PROSITE" id="PS50943">
    <property type="entry name" value="HTH_CROC1"/>
    <property type="match status" value="1"/>
</dbReference>
<proteinExistence type="predicted"/>
<dbReference type="SUPFAM" id="SSF48452">
    <property type="entry name" value="TPR-like"/>
    <property type="match status" value="1"/>
</dbReference>
<dbReference type="EMBL" id="BORC01000006">
    <property type="protein sequence ID" value="GIN63365.1"/>
    <property type="molecule type" value="Genomic_DNA"/>
</dbReference>
<dbReference type="PANTHER" id="PTHR37038:SF14">
    <property type="entry name" value="TRANSCRIPTIONAL ACTIVATOR"/>
    <property type="match status" value="1"/>
</dbReference>
<dbReference type="RefSeq" id="WP_095314581.1">
    <property type="nucleotide sequence ID" value="NZ_BORC01000006.1"/>
</dbReference>
<dbReference type="CDD" id="cd00093">
    <property type="entry name" value="HTH_XRE"/>
    <property type="match status" value="1"/>
</dbReference>
<gene>
    <name evidence="2" type="ORF">J27TS8_33580</name>
</gene>
<protein>
    <submittedName>
        <fullName evidence="2">Transcriptional regulator</fullName>
    </submittedName>
</protein>
<name>A0A920BUK9_9BACI</name>
<dbReference type="Pfam" id="PF18768">
    <property type="entry name" value="RNPP_C"/>
    <property type="match status" value="1"/>
</dbReference>
<dbReference type="SUPFAM" id="SSF47413">
    <property type="entry name" value="lambda repressor-like DNA-binding domains"/>
    <property type="match status" value="1"/>
</dbReference>
<organism evidence="2 3">
    <name type="scientific">Robertmurraya siralis</name>
    <dbReference type="NCBI Taxonomy" id="77777"/>
    <lineage>
        <taxon>Bacteria</taxon>
        <taxon>Bacillati</taxon>
        <taxon>Bacillota</taxon>
        <taxon>Bacilli</taxon>
        <taxon>Bacillales</taxon>
        <taxon>Bacillaceae</taxon>
        <taxon>Robertmurraya</taxon>
    </lineage>
</organism>
<sequence length="293" mass="34475">MIESLGDRIKNLRKMIGMPQKALCLGICSQSEISRIENNKLIPSSYVIQQISDKLNVSIEYFYEDNQTQRSDYFNDVKTQLAKARRLRNYNEIRDIIQIELKNPSIQKNIYMKKYLKWHEGIVLYMINQDKKAAIDILFTCIDINANYFSELEINILNSLGIFYRNDCNLEDATKYLEIAYDYITTFPLANKNRLRLKTSYNLSKVYTDSGLFDKSLVLCERGINICKNTEDMYLFAEFHYQYGRNWIMKGNDILGLEFWNKAKNILSLVGKQPLIKIIEADIEYYLKTKEVN</sequence>
<dbReference type="InterPro" id="IPR011990">
    <property type="entry name" value="TPR-like_helical_dom_sf"/>
</dbReference>
<evidence type="ECO:0000313" key="3">
    <source>
        <dbReference type="Proteomes" id="UP000682111"/>
    </source>
</evidence>
<dbReference type="InterPro" id="IPR041315">
    <property type="entry name" value="PlcR_TPR"/>
</dbReference>
<dbReference type="PANTHER" id="PTHR37038">
    <property type="entry name" value="TRANSCRIPTIONAL REGULATOR-RELATED"/>
    <property type="match status" value="1"/>
</dbReference>
<dbReference type="Gene3D" id="1.25.40.10">
    <property type="entry name" value="Tetratricopeptide repeat domain"/>
    <property type="match status" value="1"/>
</dbReference>